<keyword evidence="3" id="KW-1185">Reference proteome</keyword>
<evidence type="ECO:0000313" key="3">
    <source>
        <dbReference type="Proteomes" id="UP000041254"/>
    </source>
</evidence>
<reference evidence="2 3" key="1">
    <citation type="submission" date="2014-11" db="EMBL/GenBank/DDBJ databases">
        <authorList>
            <person name="Zhu J."/>
            <person name="Qi W."/>
            <person name="Song R."/>
        </authorList>
    </citation>
    <scope>NUCLEOTIDE SEQUENCE [LARGE SCALE GENOMIC DNA]</scope>
</reference>
<dbReference type="VEuPathDB" id="CryptoDB:Vbra_8141"/>
<proteinExistence type="predicted"/>
<protein>
    <submittedName>
        <fullName evidence="2">Uncharacterized protein</fullName>
    </submittedName>
</protein>
<sequence>MLASLGHGRPATPPRLRLRSLVISKAAHSVHTRQALLTQINNGPNREDITSAVLQKVKEHIDAQFVAKGLKGIIALSPDLTSIDLLLQLAYFIDHSGEWAATVPIIRVAKHQRQVEQLPIELSSADVEGVGSRALFDNQCEALRQLSLIQRHLGVTLERHNNGVELLNGEPLTIRTLQTLPADSPFRDGFDPNNPVCEYDDWEFASVRDAVWLDKMQYGGRRVVEQYAPRHINPPRCDRLVSHPPAHTRLPHQLSHSLLVISFSLQRILATQPPPLWDRHIISTKHIAAGGAFGRMIVLHGDQRGDAFEAHLYIHSFASIASAHLYTTERPVAGEKGAARFPLTVRVVRQVMGADAERVFGNKLAIALPPAAAGGGPAAAAAATASSSAAAGEAIASPSQQNADLVGAPSVNVGVASPHVAAPAAGGDGSCGGNRGEKRKAVALSASIGDNGEEGDTAADGGRAQRRRREQTARGAEDSSMTMGDE</sequence>
<dbReference type="EMBL" id="CDMY01000308">
    <property type="protein sequence ID" value="CEM01696.1"/>
    <property type="molecule type" value="Genomic_DNA"/>
</dbReference>
<dbReference type="Proteomes" id="UP000041254">
    <property type="component" value="Unassembled WGS sequence"/>
</dbReference>
<dbReference type="InParanoid" id="A0A0G4ETQ1"/>
<gene>
    <name evidence="2" type="ORF">Vbra_8141</name>
</gene>
<evidence type="ECO:0000256" key="1">
    <source>
        <dbReference type="SAM" id="MobiDB-lite"/>
    </source>
</evidence>
<name>A0A0G4ETQ1_VITBC</name>
<dbReference type="AlphaFoldDB" id="A0A0G4ETQ1"/>
<feature type="region of interest" description="Disordered" evidence="1">
    <location>
        <begin position="445"/>
        <end position="486"/>
    </location>
</feature>
<organism evidence="2 3">
    <name type="scientific">Vitrella brassicaformis (strain CCMP3155)</name>
    <dbReference type="NCBI Taxonomy" id="1169540"/>
    <lineage>
        <taxon>Eukaryota</taxon>
        <taxon>Sar</taxon>
        <taxon>Alveolata</taxon>
        <taxon>Colpodellida</taxon>
        <taxon>Vitrellaceae</taxon>
        <taxon>Vitrella</taxon>
    </lineage>
</organism>
<dbReference type="PhylomeDB" id="A0A0G4ETQ1"/>
<accession>A0A0G4ETQ1</accession>
<evidence type="ECO:0000313" key="2">
    <source>
        <dbReference type="EMBL" id="CEM01696.1"/>
    </source>
</evidence>